<accession>A0A1I7RTK0</accession>
<evidence type="ECO:0000313" key="2">
    <source>
        <dbReference type="Proteomes" id="UP000095284"/>
    </source>
</evidence>
<feature type="transmembrane region" description="Helical" evidence="1">
    <location>
        <begin position="34"/>
        <end position="58"/>
    </location>
</feature>
<dbReference type="Proteomes" id="UP000095284">
    <property type="component" value="Unplaced"/>
</dbReference>
<keyword evidence="1" id="KW-0472">Membrane</keyword>
<feature type="transmembrane region" description="Helical" evidence="1">
    <location>
        <begin position="104"/>
        <end position="122"/>
    </location>
</feature>
<dbReference type="PANTHER" id="PTHR23021">
    <property type="entry name" value="SERPENTINE RECEPTOR, CLASS T"/>
    <property type="match status" value="1"/>
</dbReference>
<dbReference type="WBParaSite" id="BXY_0405500.1">
    <property type="protein sequence ID" value="BXY_0405500.1"/>
    <property type="gene ID" value="BXY_0405500"/>
</dbReference>
<protein>
    <submittedName>
        <fullName evidence="3">G protein-coupled receptor</fullName>
    </submittedName>
</protein>
<keyword evidence="1" id="KW-0812">Transmembrane</keyword>
<evidence type="ECO:0000256" key="1">
    <source>
        <dbReference type="SAM" id="Phobius"/>
    </source>
</evidence>
<dbReference type="SUPFAM" id="SSF81321">
    <property type="entry name" value="Family A G protein-coupled receptor-like"/>
    <property type="match status" value="1"/>
</dbReference>
<dbReference type="AlphaFoldDB" id="A0A1I7RTK0"/>
<evidence type="ECO:0000313" key="3">
    <source>
        <dbReference type="WBParaSite" id="BXY_0405500.1"/>
    </source>
</evidence>
<organism evidence="2 3">
    <name type="scientific">Bursaphelenchus xylophilus</name>
    <name type="common">Pinewood nematode worm</name>
    <name type="synonym">Aphelenchoides xylophilus</name>
    <dbReference type="NCBI Taxonomy" id="6326"/>
    <lineage>
        <taxon>Eukaryota</taxon>
        <taxon>Metazoa</taxon>
        <taxon>Ecdysozoa</taxon>
        <taxon>Nematoda</taxon>
        <taxon>Chromadorea</taxon>
        <taxon>Rhabditida</taxon>
        <taxon>Tylenchina</taxon>
        <taxon>Tylenchomorpha</taxon>
        <taxon>Aphelenchoidea</taxon>
        <taxon>Aphelenchoididae</taxon>
        <taxon>Bursaphelenchus</taxon>
    </lineage>
</organism>
<dbReference type="Pfam" id="PF10321">
    <property type="entry name" value="7TM_GPCR_Srt"/>
    <property type="match status" value="1"/>
</dbReference>
<feature type="transmembrane region" description="Helical" evidence="1">
    <location>
        <begin position="70"/>
        <end position="92"/>
    </location>
</feature>
<reference evidence="3" key="1">
    <citation type="submission" date="2016-11" db="UniProtKB">
        <authorList>
            <consortium name="WormBaseParasite"/>
        </authorList>
    </citation>
    <scope>IDENTIFICATION</scope>
</reference>
<keyword evidence="1" id="KW-1133">Transmembrane helix</keyword>
<name>A0A1I7RTK0_BURXY</name>
<proteinExistence type="predicted"/>
<dbReference type="InterPro" id="IPR019425">
    <property type="entry name" value="7TM_GPCR_serpentine_rcpt_Srt"/>
</dbReference>
<sequence>MDLYFRRHSEWLLYYNCSFYDPDSWPREERVSKAAAWVFYVSGVIEAILYLLIIYVLCDKKLRQNFCYRLMLLMALFDLFLIPAITFATGYFLYYGMVYCDHPVLIYFIGQWLLGMRFLAVFDRPKNFDKEVLSMGSDGLLRRDLEVPRHICLRLSHTVGCALSLCCLHPCRIHNFQLKPA</sequence>